<gene>
    <name evidence="8" type="ORF">CVS29_02920</name>
</gene>
<name>A0A2V3DW21_9MICC</name>
<dbReference type="RefSeq" id="WP_110104796.1">
    <property type="nucleotide sequence ID" value="NZ_JACBZZ010000001.1"/>
</dbReference>
<dbReference type="InterPro" id="IPR000515">
    <property type="entry name" value="MetI-like"/>
</dbReference>
<accession>A0A2V3DW21</accession>
<protein>
    <submittedName>
        <fullName evidence="8">Sugar ABC transporter permease</fullName>
    </submittedName>
</protein>
<keyword evidence="2 7" id="KW-0813">Transport</keyword>
<dbReference type="Pfam" id="PF00528">
    <property type="entry name" value="BPD_transp_1"/>
    <property type="match status" value="1"/>
</dbReference>
<evidence type="ECO:0000256" key="2">
    <source>
        <dbReference type="ARBA" id="ARBA00022448"/>
    </source>
</evidence>
<comment type="similarity">
    <text evidence="7">Belongs to the binding-protein-dependent transport system permease family.</text>
</comment>
<dbReference type="PROSITE" id="PS50928">
    <property type="entry name" value="ABC_TM1"/>
    <property type="match status" value="1"/>
</dbReference>
<dbReference type="AlphaFoldDB" id="A0A2V3DW21"/>
<dbReference type="CDD" id="cd06261">
    <property type="entry name" value="TM_PBP2"/>
    <property type="match status" value="1"/>
</dbReference>
<evidence type="ECO:0000256" key="6">
    <source>
        <dbReference type="ARBA" id="ARBA00023136"/>
    </source>
</evidence>
<evidence type="ECO:0000256" key="3">
    <source>
        <dbReference type="ARBA" id="ARBA00022475"/>
    </source>
</evidence>
<dbReference type="SUPFAM" id="SSF161098">
    <property type="entry name" value="MetI-like"/>
    <property type="match status" value="1"/>
</dbReference>
<evidence type="ECO:0000256" key="7">
    <source>
        <dbReference type="RuleBase" id="RU363032"/>
    </source>
</evidence>
<comment type="subcellular location">
    <subcellularLocation>
        <location evidence="1 7">Cell membrane</location>
        <topology evidence="1 7">Multi-pass membrane protein</topology>
    </subcellularLocation>
</comment>
<dbReference type="GO" id="GO:0055085">
    <property type="term" value="P:transmembrane transport"/>
    <property type="evidence" value="ECO:0007669"/>
    <property type="project" value="InterPro"/>
</dbReference>
<reference evidence="8 9" key="1">
    <citation type="submission" date="2018-05" db="EMBL/GenBank/DDBJ databases">
        <title>Genetic diversity of glacier-inhabiting Cryobacterium bacteria in China and description of Cryobacterium mengkeensis sp. nov. and Arthrobacter glacialis sp. nov.</title>
        <authorList>
            <person name="Liu Q."/>
            <person name="Xin Y.-H."/>
        </authorList>
    </citation>
    <scope>NUCLEOTIDE SEQUENCE [LARGE SCALE GENOMIC DNA]</scope>
    <source>
        <strain evidence="8 9">GP3</strain>
    </source>
</reference>
<dbReference type="Gene3D" id="1.10.3720.10">
    <property type="entry name" value="MetI-like"/>
    <property type="match status" value="1"/>
</dbReference>
<proteinExistence type="inferred from homology"/>
<evidence type="ECO:0000256" key="1">
    <source>
        <dbReference type="ARBA" id="ARBA00004651"/>
    </source>
</evidence>
<dbReference type="GO" id="GO:0005886">
    <property type="term" value="C:plasma membrane"/>
    <property type="evidence" value="ECO:0007669"/>
    <property type="project" value="UniProtKB-SubCell"/>
</dbReference>
<evidence type="ECO:0000256" key="5">
    <source>
        <dbReference type="ARBA" id="ARBA00022989"/>
    </source>
</evidence>
<organism evidence="8 9">
    <name type="scientific">Arthrobacter psychrochitiniphilus</name>
    <dbReference type="NCBI Taxonomy" id="291045"/>
    <lineage>
        <taxon>Bacteria</taxon>
        <taxon>Bacillati</taxon>
        <taxon>Actinomycetota</taxon>
        <taxon>Actinomycetes</taxon>
        <taxon>Micrococcales</taxon>
        <taxon>Micrococcaceae</taxon>
        <taxon>Arthrobacter</taxon>
    </lineage>
</organism>
<feature type="transmembrane region" description="Helical" evidence="7">
    <location>
        <begin position="16"/>
        <end position="41"/>
    </location>
</feature>
<evidence type="ECO:0000313" key="8">
    <source>
        <dbReference type="EMBL" id="PXA69511.1"/>
    </source>
</evidence>
<feature type="transmembrane region" description="Helical" evidence="7">
    <location>
        <begin position="172"/>
        <end position="193"/>
    </location>
</feature>
<feature type="transmembrane region" description="Helical" evidence="7">
    <location>
        <begin position="110"/>
        <end position="130"/>
    </location>
</feature>
<evidence type="ECO:0000256" key="4">
    <source>
        <dbReference type="ARBA" id="ARBA00022692"/>
    </source>
</evidence>
<keyword evidence="3" id="KW-1003">Cell membrane</keyword>
<feature type="transmembrane region" description="Helical" evidence="7">
    <location>
        <begin position="264"/>
        <end position="285"/>
    </location>
</feature>
<keyword evidence="4 7" id="KW-0812">Transmembrane</keyword>
<keyword evidence="6 7" id="KW-0472">Membrane</keyword>
<dbReference type="InterPro" id="IPR035906">
    <property type="entry name" value="MetI-like_sf"/>
</dbReference>
<feature type="transmembrane region" description="Helical" evidence="7">
    <location>
        <begin position="205"/>
        <end position="226"/>
    </location>
</feature>
<dbReference type="Proteomes" id="UP000246303">
    <property type="component" value="Unassembled WGS sequence"/>
</dbReference>
<dbReference type="InterPro" id="IPR051393">
    <property type="entry name" value="ABC_transporter_permease"/>
</dbReference>
<dbReference type="OrthoDB" id="3362513at2"/>
<comment type="caution">
    <text evidence="8">The sequence shown here is derived from an EMBL/GenBank/DDBJ whole genome shotgun (WGS) entry which is preliminary data.</text>
</comment>
<sequence>MASPSSLAERKMRRAGVALVTPAVAVILLISIIPLIVAGYFSLTKFDMINKPQWVGLENYRRLFGDEAFWEAATNTFYFAFGQVVVGVVVALMVAMLFSQALKGGAAMRTVVYIPQAASYVVISLIWTFLFDPAIGPINAALNGLGIDTIYFLTDQNWAMPSIMVMSLWRNLGYFMVILLAGIQAIPTSINEAAHVDGANAFQRFFLVTIPQLKSTLLFVFVTWFLGAMQMFTQSYVMTQGGPINATRTLVYRMYDSAFTELNIGAASSIAVLLFLAVVLASLLLKLGQKLFSRQELSTP</sequence>
<keyword evidence="9" id="KW-1185">Reference proteome</keyword>
<dbReference type="PANTHER" id="PTHR30193">
    <property type="entry name" value="ABC TRANSPORTER PERMEASE PROTEIN"/>
    <property type="match status" value="1"/>
</dbReference>
<feature type="transmembrane region" description="Helical" evidence="7">
    <location>
        <begin position="77"/>
        <end position="98"/>
    </location>
</feature>
<dbReference type="PANTHER" id="PTHR30193:SF41">
    <property type="entry name" value="DIACETYLCHITOBIOSE UPTAKE SYSTEM PERMEASE PROTEIN NGCF"/>
    <property type="match status" value="1"/>
</dbReference>
<keyword evidence="5 7" id="KW-1133">Transmembrane helix</keyword>
<dbReference type="EMBL" id="QHLZ01000001">
    <property type="protein sequence ID" value="PXA69511.1"/>
    <property type="molecule type" value="Genomic_DNA"/>
</dbReference>
<evidence type="ECO:0000313" key="9">
    <source>
        <dbReference type="Proteomes" id="UP000246303"/>
    </source>
</evidence>